<dbReference type="Proteomes" id="UP001597344">
    <property type="component" value="Unassembled WGS sequence"/>
</dbReference>
<dbReference type="SUPFAM" id="SSF54593">
    <property type="entry name" value="Glyoxalase/Bleomycin resistance protein/Dihydroxybiphenyl dioxygenase"/>
    <property type="match status" value="1"/>
</dbReference>
<evidence type="ECO:0000313" key="3">
    <source>
        <dbReference type="Proteomes" id="UP001597344"/>
    </source>
</evidence>
<name>A0ABW5AYT3_9FLAO</name>
<dbReference type="RefSeq" id="WP_378320314.1">
    <property type="nucleotide sequence ID" value="NZ_JBHUHY010000011.1"/>
</dbReference>
<dbReference type="Gene3D" id="3.10.180.10">
    <property type="entry name" value="2,3-Dihydroxybiphenyl 1,2-Dioxygenase, domain 1"/>
    <property type="match status" value="1"/>
</dbReference>
<dbReference type="InterPro" id="IPR029068">
    <property type="entry name" value="Glyas_Bleomycin-R_OHBP_Dase"/>
</dbReference>
<evidence type="ECO:0000313" key="2">
    <source>
        <dbReference type="EMBL" id="MFD2187320.1"/>
    </source>
</evidence>
<protein>
    <submittedName>
        <fullName evidence="2">VOC family protein</fullName>
    </submittedName>
</protein>
<organism evidence="2 3">
    <name type="scientific">Aquimarina celericrescens</name>
    <dbReference type="NCBI Taxonomy" id="1964542"/>
    <lineage>
        <taxon>Bacteria</taxon>
        <taxon>Pseudomonadati</taxon>
        <taxon>Bacteroidota</taxon>
        <taxon>Flavobacteriia</taxon>
        <taxon>Flavobacteriales</taxon>
        <taxon>Flavobacteriaceae</taxon>
        <taxon>Aquimarina</taxon>
    </lineage>
</organism>
<dbReference type="Pfam" id="PF06983">
    <property type="entry name" value="3-dmu-9_3-mt"/>
    <property type="match status" value="1"/>
</dbReference>
<accession>A0ABW5AYT3</accession>
<reference evidence="3" key="1">
    <citation type="journal article" date="2019" name="Int. J. Syst. Evol. Microbiol.">
        <title>The Global Catalogue of Microorganisms (GCM) 10K type strain sequencing project: providing services to taxonomists for standard genome sequencing and annotation.</title>
        <authorList>
            <consortium name="The Broad Institute Genomics Platform"/>
            <consortium name="The Broad Institute Genome Sequencing Center for Infectious Disease"/>
            <person name="Wu L."/>
            <person name="Ma J."/>
        </authorList>
    </citation>
    <scope>NUCLEOTIDE SEQUENCE [LARGE SCALE GENOMIC DNA]</scope>
    <source>
        <strain evidence="3">DT92</strain>
    </source>
</reference>
<dbReference type="EMBL" id="JBHUHY010000011">
    <property type="protein sequence ID" value="MFD2187320.1"/>
    <property type="molecule type" value="Genomic_DNA"/>
</dbReference>
<keyword evidence="3" id="KW-1185">Reference proteome</keyword>
<sequence length="141" mass="16182">MKVNPYLNLDGTTEEAFEHYKSVFGGEFTAKMKMNEAPDSDKLPENEQNRIMHISLPISKDIILMASDILPSMGHKLSEGSNCYISLHPTSRKEADRLFEGLSKGGDIEMPMEDQFWGDYFGSFIDRFGVKWMINYNPEYK</sequence>
<evidence type="ECO:0000259" key="1">
    <source>
        <dbReference type="Pfam" id="PF06983"/>
    </source>
</evidence>
<feature type="domain" description="PhnB-like" evidence="1">
    <location>
        <begin position="2"/>
        <end position="134"/>
    </location>
</feature>
<dbReference type="PANTHER" id="PTHR33990">
    <property type="entry name" value="PROTEIN YJDN-RELATED"/>
    <property type="match status" value="1"/>
</dbReference>
<proteinExistence type="predicted"/>
<dbReference type="PANTHER" id="PTHR33990:SF1">
    <property type="entry name" value="PROTEIN YJDN"/>
    <property type="match status" value="1"/>
</dbReference>
<dbReference type="InterPro" id="IPR028973">
    <property type="entry name" value="PhnB-like"/>
</dbReference>
<comment type="caution">
    <text evidence="2">The sequence shown here is derived from an EMBL/GenBank/DDBJ whole genome shotgun (WGS) entry which is preliminary data.</text>
</comment>
<gene>
    <name evidence="2" type="ORF">ACFSJT_11015</name>
</gene>
<dbReference type="CDD" id="cd06588">
    <property type="entry name" value="PhnB_like"/>
    <property type="match status" value="1"/>
</dbReference>